<dbReference type="InterPro" id="IPR036390">
    <property type="entry name" value="WH_DNA-bd_sf"/>
</dbReference>
<name>A0A1Q8R2F2_9FIRM</name>
<evidence type="ECO:0000313" key="1">
    <source>
        <dbReference type="EMBL" id="OLN33767.1"/>
    </source>
</evidence>
<evidence type="ECO:0000313" key="2">
    <source>
        <dbReference type="Proteomes" id="UP000186102"/>
    </source>
</evidence>
<dbReference type="OrthoDB" id="1798148at2"/>
<dbReference type="SUPFAM" id="SSF46785">
    <property type="entry name" value="Winged helix' DNA-binding domain"/>
    <property type="match status" value="1"/>
</dbReference>
<dbReference type="Gene3D" id="1.10.10.10">
    <property type="entry name" value="Winged helix-like DNA-binding domain superfamily/Winged helix DNA-binding domain"/>
    <property type="match status" value="1"/>
</dbReference>
<proteinExistence type="predicted"/>
<dbReference type="STRING" id="1888891.DSOL_0477"/>
<dbReference type="InterPro" id="IPR036388">
    <property type="entry name" value="WH-like_DNA-bd_sf"/>
</dbReference>
<protein>
    <submittedName>
        <fullName evidence="1">Uncharacterized protein</fullName>
    </submittedName>
</protein>
<reference evidence="1 2" key="1">
    <citation type="submission" date="2016-09" db="EMBL/GenBank/DDBJ databases">
        <title>Complete genome of Desulfosporosinus sp. OL.</title>
        <authorList>
            <person name="Mardanov A."/>
            <person name="Beletsky A."/>
            <person name="Panova A."/>
            <person name="Karnachuk O."/>
            <person name="Ravin N."/>
        </authorList>
    </citation>
    <scope>NUCLEOTIDE SEQUENCE [LARGE SCALE GENOMIC DNA]</scope>
    <source>
        <strain evidence="1 2">OL</strain>
    </source>
</reference>
<gene>
    <name evidence="1" type="ORF">DSOL_0477</name>
</gene>
<dbReference type="EMBL" id="MLBF01000002">
    <property type="protein sequence ID" value="OLN33767.1"/>
    <property type="molecule type" value="Genomic_DNA"/>
</dbReference>
<keyword evidence="2" id="KW-1185">Reference proteome</keyword>
<dbReference type="RefSeq" id="WP_075363279.1">
    <property type="nucleotide sequence ID" value="NZ_MLBF01000002.1"/>
</dbReference>
<dbReference type="AlphaFoldDB" id="A0A1Q8R2F2"/>
<comment type="caution">
    <text evidence="1">The sequence shown here is derived from an EMBL/GenBank/DDBJ whole genome shotgun (WGS) entry which is preliminary data.</text>
</comment>
<dbReference type="Proteomes" id="UP000186102">
    <property type="component" value="Unassembled WGS sequence"/>
</dbReference>
<organism evidence="1 2">
    <name type="scientific">Desulfosporosinus metallidurans</name>
    <dbReference type="NCBI Taxonomy" id="1888891"/>
    <lineage>
        <taxon>Bacteria</taxon>
        <taxon>Bacillati</taxon>
        <taxon>Bacillota</taxon>
        <taxon>Clostridia</taxon>
        <taxon>Eubacteriales</taxon>
        <taxon>Desulfitobacteriaceae</taxon>
        <taxon>Desulfosporosinus</taxon>
    </lineage>
</organism>
<accession>A0A1Q8R2F2</accession>
<dbReference type="Pfam" id="PF13412">
    <property type="entry name" value="HTH_24"/>
    <property type="match status" value="1"/>
</dbReference>
<sequence length="94" mass="10527">MFASIMKILARKESISMAQLAHQVGYSVREIQSALEQMEHMGYIRRELFGQACSSRCGSDRSSHCEGCGFSSSETFNFWVLTERGQTIVGSQPK</sequence>